<evidence type="ECO:0000256" key="10">
    <source>
        <dbReference type="ARBA" id="ARBA00023242"/>
    </source>
</evidence>
<evidence type="ECO:0000256" key="12">
    <source>
        <dbReference type="PROSITE-ProRule" id="PRU00723"/>
    </source>
</evidence>
<comment type="caution">
    <text evidence="16">The sequence shown here is derived from an EMBL/GenBank/DDBJ whole genome shotgun (WGS) entry which is preliminary data.</text>
</comment>
<feature type="compositionally biased region" description="Basic and acidic residues" evidence="13">
    <location>
        <begin position="378"/>
        <end position="391"/>
    </location>
</feature>
<dbReference type="InterPro" id="IPR032297">
    <property type="entry name" value="Torus"/>
</dbReference>
<evidence type="ECO:0000256" key="1">
    <source>
        <dbReference type="ARBA" id="ARBA00004123"/>
    </source>
</evidence>
<keyword evidence="5" id="KW-0747">Spliceosome</keyword>
<keyword evidence="8 11" id="KW-0694">RNA-binding</keyword>
<evidence type="ECO:0000256" key="7">
    <source>
        <dbReference type="ARBA" id="ARBA00022833"/>
    </source>
</evidence>
<feature type="compositionally biased region" description="Polar residues" evidence="13">
    <location>
        <begin position="445"/>
        <end position="459"/>
    </location>
</feature>
<evidence type="ECO:0000313" key="17">
    <source>
        <dbReference type="Proteomes" id="UP001479436"/>
    </source>
</evidence>
<evidence type="ECO:0000259" key="14">
    <source>
        <dbReference type="PROSITE" id="PS50102"/>
    </source>
</evidence>
<evidence type="ECO:0000256" key="11">
    <source>
        <dbReference type="PROSITE-ProRule" id="PRU00176"/>
    </source>
</evidence>
<dbReference type="InterPro" id="IPR000504">
    <property type="entry name" value="RRM_dom"/>
</dbReference>
<keyword evidence="6 12" id="KW-0863">Zinc-finger</keyword>
<organism evidence="16 17">
    <name type="scientific">Basidiobolus ranarum</name>
    <dbReference type="NCBI Taxonomy" id="34480"/>
    <lineage>
        <taxon>Eukaryota</taxon>
        <taxon>Fungi</taxon>
        <taxon>Fungi incertae sedis</taxon>
        <taxon>Zoopagomycota</taxon>
        <taxon>Entomophthoromycotina</taxon>
        <taxon>Basidiobolomycetes</taxon>
        <taxon>Basidiobolales</taxon>
        <taxon>Basidiobolaceae</taxon>
        <taxon>Basidiobolus</taxon>
    </lineage>
</organism>
<dbReference type="PANTHER" id="PTHR14089">
    <property type="entry name" value="PRE-MRNA-SPLICING FACTOR RBM22"/>
    <property type="match status" value="1"/>
</dbReference>
<feature type="zinc finger region" description="C3H1-type" evidence="12">
    <location>
        <begin position="81"/>
        <end position="103"/>
    </location>
</feature>
<comment type="subcellular location">
    <subcellularLocation>
        <location evidence="1">Nucleus</location>
    </subcellularLocation>
</comment>
<feature type="region of interest" description="Disordered" evidence="13">
    <location>
        <begin position="1"/>
        <end position="20"/>
    </location>
</feature>
<keyword evidence="10" id="KW-0539">Nucleus</keyword>
<dbReference type="InterPro" id="IPR012677">
    <property type="entry name" value="Nucleotide-bd_a/b_plait_sf"/>
</dbReference>
<dbReference type="Gene3D" id="3.30.70.330">
    <property type="match status" value="1"/>
</dbReference>
<keyword evidence="4 12" id="KW-0479">Metal-binding</keyword>
<dbReference type="EMBL" id="JASJQH010000600">
    <property type="protein sequence ID" value="KAK9763602.1"/>
    <property type="molecule type" value="Genomic_DNA"/>
</dbReference>
<keyword evidence="7 12" id="KW-0862">Zinc</keyword>
<dbReference type="PROSITE" id="PS50102">
    <property type="entry name" value="RRM"/>
    <property type="match status" value="1"/>
</dbReference>
<evidence type="ECO:0000256" key="3">
    <source>
        <dbReference type="ARBA" id="ARBA00022664"/>
    </source>
</evidence>
<sequence length="459" mass="53089">MATNNKPIKKARRQAQPNQGGVLKKFMDASEQQGEYNIWYNKYTGGDRWSRKARERATTRCNIERDTGITKGAEMGEQTCFCWHFAKGFCVKGYECQFLHRLPQEGDQDLGNSVDIFGRERHASHRDDMGGVGSFNSESTTLYVGGISANCKNIVETVRKHFTEWGEIVEPSMYFNIFKSMLNICLNKSIVKVLYSKYVAFVMYKRRQNAEFAREAMMNQSLDNNELLNVRWATEDPNPRVQEQKQYDAEEQLLDAMEKYHPNLAAVVGDPEQYYSYHNENKRKAEAEGEQMVGDPKFGYTYQEDTAAQQQYENDYNAWAWYYWQQQQQQPEGGATSEQPYDHSAYQYYYDANGHYYGHEQGQGAESVPSENNVAQDEVTHSEAKKVKVDHPPQQPEEEEEEEDEEYDFYYDPNEAQVFTYESKSATGEQESDKKDGDKDDAETTQESSKENPSTEQSD</sequence>
<evidence type="ECO:0000256" key="13">
    <source>
        <dbReference type="SAM" id="MobiDB-lite"/>
    </source>
</evidence>
<keyword evidence="17" id="KW-1185">Reference proteome</keyword>
<evidence type="ECO:0000256" key="9">
    <source>
        <dbReference type="ARBA" id="ARBA00023187"/>
    </source>
</evidence>
<dbReference type="InterPro" id="IPR035979">
    <property type="entry name" value="RBD_domain_sf"/>
</dbReference>
<dbReference type="Pfam" id="PF16131">
    <property type="entry name" value="Torus"/>
    <property type="match status" value="1"/>
</dbReference>
<feature type="domain" description="C3H1-type" evidence="15">
    <location>
        <begin position="81"/>
        <end position="103"/>
    </location>
</feature>
<evidence type="ECO:0000256" key="6">
    <source>
        <dbReference type="ARBA" id="ARBA00022771"/>
    </source>
</evidence>
<dbReference type="Proteomes" id="UP001479436">
    <property type="component" value="Unassembled WGS sequence"/>
</dbReference>
<dbReference type="InterPro" id="IPR000571">
    <property type="entry name" value="Znf_CCCH"/>
</dbReference>
<evidence type="ECO:0000256" key="2">
    <source>
        <dbReference type="ARBA" id="ARBA00008024"/>
    </source>
</evidence>
<dbReference type="InterPro" id="IPR039171">
    <property type="entry name" value="Cwc2/Slt11"/>
</dbReference>
<gene>
    <name evidence="16" type="primary">CWC2</name>
    <name evidence="16" type="ORF">K7432_009576</name>
</gene>
<evidence type="ECO:0000256" key="5">
    <source>
        <dbReference type="ARBA" id="ARBA00022728"/>
    </source>
</evidence>
<accession>A0ABR2WPZ0</accession>
<comment type="similarity">
    <text evidence="2">Belongs to the RRM CWC2 family.</text>
</comment>
<dbReference type="PROSITE" id="PS50103">
    <property type="entry name" value="ZF_C3H1"/>
    <property type="match status" value="1"/>
</dbReference>
<evidence type="ECO:0000313" key="16">
    <source>
        <dbReference type="EMBL" id="KAK9763602.1"/>
    </source>
</evidence>
<keyword evidence="9" id="KW-0508">mRNA splicing</keyword>
<protein>
    <submittedName>
        <fullName evidence="16">Pre-mRNA-splicing factor</fullName>
    </submittedName>
</protein>
<keyword evidence="3" id="KW-0507">mRNA processing</keyword>
<reference evidence="16 17" key="1">
    <citation type="submission" date="2023-04" db="EMBL/GenBank/DDBJ databases">
        <title>Genome of Basidiobolus ranarum AG-B5.</title>
        <authorList>
            <person name="Stajich J.E."/>
            <person name="Carter-House D."/>
            <person name="Gryganskyi A."/>
        </authorList>
    </citation>
    <scope>NUCLEOTIDE SEQUENCE [LARGE SCALE GENOMIC DNA]</scope>
    <source>
        <strain evidence="16 17">AG-B5</strain>
    </source>
</reference>
<evidence type="ECO:0000256" key="8">
    <source>
        <dbReference type="ARBA" id="ARBA00022884"/>
    </source>
</evidence>
<proteinExistence type="inferred from homology"/>
<feature type="compositionally biased region" description="Polar residues" evidence="13">
    <location>
        <begin position="420"/>
        <end position="429"/>
    </location>
</feature>
<name>A0ABR2WPZ0_9FUNG</name>
<feature type="domain" description="RRM" evidence="14">
    <location>
        <begin position="140"/>
        <end position="235"/>
    </location>
</feature>
<feature type="region of interest" description="Disordered" evidence="13">
    <location>
        <begin position="357"/>
        <end position="459"/>
    </location>
</feature>
<feature type="compositionally biased region" description="Acidic residues" evidence="13">
    <location>
        <begin position="396"/>
        <end position="409"/>
    </location>
</feature>
<evidence type="ECO:0000256" key="4">
    <source>
        <dbReference type="ARBA" id="ARBA00022723"/>
    </source>
</evidence>
<evidence type="ECO:0000259" key="15">
    <source>
        <dbReference type="PROSITE" id="PS50103"/>
    </source>
</evidence>
<dbReference type="SUPFAM" id="SSF54928">
    <property type="entry name" value="RNA-binding domain, RBD"/>
    <property type="match status" value="1"/>
</dbReference>
<dbReference type="PANTHER" id="PTHR14089:SF2">
    <property type="entry name" value="PRE-MRNA-SPLICING FACTOR CWC2"/>
    <property type="match status" value="1"/>
</dbReference>